<sequence>MFGRTVYLSFVAMGMIAGLAGCGLASLPPINETPQPTSVIFVSTPPSSLAVNASATIDAATIYPIQVPTALENSAVTYAISCASPGACGTLKPSDEGGAILFTAPPAIPSGGTVTVTATSVADPSLSASAVIKIVPPIPISVTFSGAPPASMQVGSSMSMRAQITNDVTANPQVNWTVTCGASPCGSFSPALTASGVPSTYTAPTAIPPGNTVTVIATSATDTTKSVSASIVITAAAPTLANGTYVFQLSGPSGMSATFTTGVFVAQNGTITAGEQDSIAYSMDGYGDLYPYSYLSGPISGGTYATTPDSNLQIQLITNGGGGETLNGVLASGALGFVAQLYGSPGSGTLELQTSAAAPSGGFAISMYGGDQFGGPTWVGGILNIDSAGGISGSGTELDSIDENYGGAYNGEEMLAASTVTAPDKFGRVQFQLNPNQSSSLPVTSVNGYIVDATHIRLISSAYNSVANYQGVMGGLALGQVAGTGHFSSASLAGATYVFGGSNGLPYGAFQVAGLIAANTGGTAAGTLNWNNLTQKSVQSPLSFTGAWTVDPTGRATLSNLTDGSTFNYSIHLYLTGGGNALLLSSGGSQAFAGQAFQQQAGPFSAASFNGTYGLNATVANTSSNTGSGAALGSVTAVVGNGTDTVSGFADGGNGGADFAISGTLTPAANGVFTGTLTGLDPASRTTPGNFISYLVDGTQGIAIETDNVQLALGRLVLAH</sequence>
<evidence type="ECO:0000256" key="1">
    <source>
        <dbReference type="SAM" id="Phobius"/>
    </source>
</evidence>
<dbReference type="AlphaFoldDB" id="A0A2N9L5B6"/>
<proteinExistence type="predicted"/>
<gene>
    <name evidence="2" type="ORF">SBA5_140012</name>
</gene>
<keyword evidence="1" id="KW-0472">Membrane</keyword>
<accession>A0A2N9L5B6</accession>
<protein>
    <submittedName>
        <fullName evidence="2">Uncharacterized protein</fullName>
    </submittedName>
</protein>
<evidence type="ECO:0000313" key="2">
    <source>
        <dbReference type="EMBL" id="SPE18145.1"/>
    </source>
</evidence>
<evidence type="ECO:0000313" key="3">
    <source>
        <dbReference type="Proteomes" id="UP000239735"/>
    </source>
</evidence>
<reference evidence="3" key="1">
    <citation type="submission" date="2018-02" db="EMBL/GenBank/DDBJ databases">
        <authorList>
            <person name="Hausmann B."/>
        </authorList>
    </citation>
    <scope>NUCLEOTIDE SEQUENCE [LARGE SCALE GENOMIC DNA]</scope>
    <source>
        <strain evidence="3">Peat soil MAG SbA5</strain>
    </source>
</reference>
<keyword evidence="1" id="KW-1133">Transmembrane helix</keyword>
<dbReference type="PROSITE" id="PS51257">
    <property type="entry name" value="PROKAR_LIPOPROTEIN"/>
    <property type="match status" value="1"/>
</dbReference>
<feature type="transmembrane region" description="Helical" evidence="1">
    <location>
        <begin position="7"/>
        <end position="27"/>
    </location>
</feature>
<keyword evidence="1" id="KW-0812">Transmembrane</keyword>
<organism evidence="2 3">
    <name type="scientific">Candidatus Sulfuritelmatomonas gaucii</name>
    <dbReference type="NCBI Taxonomy" id="2043161"/>
    <lineage>
        <taxon>Bacteria</taxon>
        <taxon>Pseudomonadati</taxon>
        <taxon>Acidobacteriota</taxon>
        <taxon>Terriglobia</taxon>
        <taxon>Terriglobales</taxon>
        <taxon>Acidobacteriaceae</taxon>
        <taxon>Candidatus Sulfuritelmatomonas</taxon>
    </lineage>
</organism>
<dbReference type="Proteomes" id="UP000239735">
    <property type="component" value="Unassembled WGS sequence"/>
</dbReference>
<name>A0A2N9L5B6_9BACT</name>
<dbReference type="EMBL" id="OKRB01000046">
    <property type="protein sequence ID" value="SPE18145.1"/>
    <property type="molecule type" value="Genomic_DNA"/>
</dbReference>